<feature type="transmembrane region" description="Helical" evidence="1">
    <location>
        <begin position="109"/>
        <end position="131"/>
    </location>
</feature>
<evidence type="ECO:0000256" key="1">
    <source>
        <dbReference type="SAM" id="Phobius"/>
    </source>
</evidence>
<feature type="transmembrane region" description="Helical" evidence="1">
    <location>
        <begin position="78"/>
        <end position="103"/>
    </location>
</feature>
<feature type="transmembrane region" description="Helical" evidence="1">
    <location>
        <begin position="38"/>
        <end position="57"/>
    </location>
</feature>
<feature type="transmembrane region" description="Helical" evidence="1">
    <location>
        <begin position="136"/>
        <end position="155"/>
    </location>
</feature>
<feature type="transmembrane region" description="Helical" evidence="1">
    <location>
        <begin position="12"/>
        <end position="32"/>
    </location>
</feature>
<accession>A0A919J3C9</accession>
<name>A0A919J3C9_9ACTN</name>
<keyword evidence="1" id="KW-1133">Transmembrane helix</keyword>
<protein>
    <submittedName>
        <fullName evidence="2">Uncharacterized protein</fullName>
    </submittedName>
</protein>
<dbReference type="Proteomes" id="UP000598174">
    <property type="component" value="Unassembled WGS sequence"/>
</dbReference>
<keyword evidence="1" id="KW-0472">Membrane</keyword>
<evidence type="ECO:0000313" key="3">
    <source>
        <dbReference type="Proteomes" id="UP000598174"/>
    </source>
</evidence>
<keyword evidence="3" id="KW-1185">Reference proteome</keyword>
<sequence length="202" mass="21782">MLTMIRSELYRMATIRSSWLTLSLAGFVAAAFGVLEPYFWALFVGLGAFGIAALTVAQSHQHRTVALLYLSRPRRLTVLFAQVLTTVLVAEAFAMLSGITTVLKSAGDIYLHTLYLVPVMAVFGAAVASLVRRASWLLFGFAVWVVVVEGLIGKLTWNLPISAYLDSAGGSPDTFSLEVFVLWTVAALGAAVILLPRDLTGD</sequence>
<dbReference type="RefSeq" id="WP_203819109.1">
    <property type="nucleotide sequence ID" value="NZ_BAAABP010000022.1"/>
</dbReference>
<organism evidence="2 3">
    <name type="scientific">Paractinoplanes ferrugineus</name>
    <dbReference type="NCBI Taxonomy" id="113564"/>
    <lineage>
        <taxon>Bacteria</taxon>
        <taxon>Bacillati</taxon>
        <taxon>Actinomycetota</taxon>
        <taxon>Actinomycetes</taxon>
        <taxon>Micromonosporales</taxon>
        <taxon>Micromonosporaceae</taxon>
        <taxon>Paractinoplanes</taxon>
    </lineage>
</organism>
<dbReference type="EMBL" id="BOMM01000040">
    <property type="protein sequence ID" value="GIE12642.1"/>
    <property type="molecule type" value="Genomic_DNA"/>
</dbReference>
<proteinExistence type="predicted"/>
<feature type="transmembrane region" description="Helical" evidence="1">
    <location>
        <begin position="175"/>
        <end position="195"/>
    </location>
</feature>
<comment type="caution">
    <text evidence="2">The sequence shown here is derived from an EMBL/GenBank/DDBJ whole genome shotgun (WGS) entry which is preliminary data.</text>
</comment>
<evidence type="ECO:0000313" key="2">
    <source>
        <dbReference type="EMBL" id="GIE12642.1"/>
    </source>
</evidence>
<dbReference type="AlphaFoldDB" id="A0A919J3C9"/>
<reference evidence="2" key="1">
    <citation type="submission" date="2021-01" db="EMBL/GenBank/DDBJ databases">
        <title>Whole genome shotgun sequence of Actinoplanes ferrugineus NBRC 15555.</title>
        <authorList>
            <person name="Komaki H."/>
            <person name="Tamura T."/>
        </authorList>
    </citation>
    <scope>NUCLEOTIDE SEQUENCE</scope>
    <source>
        <strain evidence="2">NBRC 15555</strain>
    </source>
</reference>
<keyword evidence="1" id="KW-0812">Transmembrane</keyword>
<gene>
    <name evidence="2" type="ORF">Afe05nite_44820</name>
</gene>